<dbReference type="Pfam" id="PF09994">
    <property type="entry name" value="T6SS_Tle1-like_cat"/>
    <property type="match status" value="1"/>
</dbReference>
<gene>
    <name evidence="3" type="ORF">L210DRAFT_3643925</name>
</gene>
<feature type="region of interest" description="Disordered" evidence="1">
    <location>
        <begin position="394"/>
        <end position="413"/>
    </location>
</feature>
<keyword evidence="4" id="KW-1185">Reference proteome</keyword>
<proteinExistence type="predicted"/>
<organism evidence="3 4">
    <name type="scientific">Boletus edulis BED1</name>
    <dbReference type="NCBI Taxonomy" id="1328754"/>
    <lineage>
        <taxon>Eukaryota</taxon>
        <taxon>Fungi</taxon>
        <taxon>Dikarya</taxon>
        <taxon>Basidiomycota</taxon>
        <taxon>Agaricomycotina</taxon>
        <taxon>Agaricomycetes</taxon>
        <taxon>Agaricomycetidae</taxon>
        <taxon>Boletales</taxon>
        <taxon>Boletineae</taxon>
        <taxon>Boletaceae</taxon>
        <taxon>Boletoideae</taxon>
        <taxon>Boletus</taxon>
    </lineage>
</organism>
<dbReference type="SUPFAM" id="SSF53474">
    <property type="entry name" value="alpha/beta-Hydrolases"/>
    <property type="match status" value="1"/>
</dbReference>
<sequence>MSDASKDFSRPLRTIVLCFDGTNGQYDLMNTNVVKFFGLLNKDCTDQQVAYYQAGVGTYFAPGVVSPLWLWFASLMDEAVAWYLDEHVMAGYKFLMDNYHAGDKICLFGFSRGAYTARALAGMLNRVGLLPKDNLQQVNFAYKAYTRSDKEGVELAAGFKKTFSQDVKVEFVGVWDTVQSTGMLINRILPFTNSNSAVKVFRHALSLDEHRSKFRPNLYHWPTKDDGANEVVDMEGPVKRTFDILKSNLKQLFKREYAKVQPQQTVKFGPSTDGAQRNQRGDELALDETQLETEFVAEESWTTDVLEVWFAGCHSDIGGGNVEDDVQVSLAQITLHWMVEQVVRSECGILFDSDELARIGFTPPVPAPNSSPNSDNNLPRDAPEECTWGIKDSSALQESPNEPNQHTPSPDCYPERSDAIAPLFDELKISKMWWILEVLPFSYAWQDHNGDWHSKWSINWGRGRFIPYRQPKFHYTVKERVDYKPLDYKPRAIYDHNEVYV</sequence>
<dbReference type="PANTHER" id="PTHR33840:SF2">
    <property type="entry name" value="TLE1 PHOSPHOLIPASE DOMAIN-CONTAINING PROTEIN"/>
    <property type="match status" value="1"/>
</dbReference>
<dbReference type="InterPro" id="IPR018712">
    <property type="entry name" value="Tle1-like_cat"/>
</dbReference>
<dbReference type="Proteomes" id="UP001194468">
    <property type="component" value="Unassembled WGS sequence"/>
</dbReference>
<accession>A0AAD4BYC0</accession>
<reference evidence="3" key="2">
    <citation type="journal article" date="2020" name="Nat. Commun.">
        <title>Large-scale genome sequencing of mycorrhizal fungi provides insights into the early evolution of symbiotic traits.</title>
        <authorList>
            <person name="Miyauchi S."/>
            <person name="Kiss E."/>
            <person name="Kuo A."/>
            <person name="Drula E."/>
            <person name="Kohler A."/>
            <person name="Sanchez-Garcia M."/>
            <person name="Morin E."/>
            <person name="Andreopoulos B."/>
            <person name="Barry K.W."/>
            <person name="Bonito G."/>
            <person name="Buee M."/>
            <person name="Carver A."/>
            <person name="Chen C."/>
            <person name="Cichocki N."/>
            <person name="Clum A."/>
            <person name="Culley D."/>
            <person name="Crous P.W."/>
            <person name="Fauchery L."/>
            <person name="Girlanda M."/>
            <person name="Hayes R.D."/>
            <person name="Keri Z."/>
            <person name="LaButti K."/>
            <person name="Lipzen A."/>
            <person name="Lombard V."/>
            <person name="Magnuson J."/>
            <person name="Maillard F."/>
            <person name="Murat C."/>
            <person name="Nolan M."/>
            <person name="Ohm R.A."/>
            <person name="Pangilinan J."/>
            <person name="Pereira M.F."/>
            <person name="Perotto S."/>
            <person name="Peter M."/>
            <person name="Pfister S."/>
            <person name="Riley R."/>
            <person name="Sitrit Y."/>
            <person name="Stielow J.B."/>
            <person name="Szollosi G."/>
            <person name="Zifcakova L."/>
            <person name="Stursova M."/>
            <person name="Spatafora J.W."/>
            <person name="Tedersoo L."/>
            <person name="Vaario L.M."/>
            <person name="Yamada A."/>
            <person name="Yan M."/>
            <person name="Wang P."/>
            <person name="Xu J."/>
            <person name="Bruns T."/>
            <person name="Baldrian P."/>
            <person name="Vilgalys R."/>
            <person name="Dunand C."/>
            <person name="Henrissat B."/>
            <person name="Grigoriev I.V."/>
            <person name="Hibbett D."/>
            <person name="Nagy L.G."/>
            <person name="Martin F.M."/>
        </authorList>
    </citation>
    <scope>NUCLEOTIDE SEQUENCE</scope>
    <source>
        <strain evidence="3">BED1</strain>
    </source>
</reference>
<name>A0AAD4BYC0_BOLED</name>
<dbReference type="PANTHER" id="PTHR33840">
    <property type="match status" value="1"/>
</dbReference>
<dbReference type="EMBL" id="WHUW01000008">
    <property type="protein sequence ID" value="KAF8443037.1"/>
    <property type="molecule type" value="Genomic_DNA"/>
</dbReference>
<feature type="region of interest" description="Disordered" evidence="1">
    <location>
        <begin position="362"/>
        <end position="384"/>
    </location>
</feature>
<evidence type="ECO:0000313" key="3">
    <source>
        <dbReference type="EMBL" id="KAF8443037.1"/>
    </source>
</evidence>
<evidence type="ECO:0000256" key="1">
    <source>
        <dbReference type="SAM" id="MobiDB-lite"/>
    </source>
</evidence>
<evidence type="ECO:0000259" key="2">
    <source>
        <dbReference type="Pfam" id="PF09994"/>
    </source>
</evidence>
<feature type="domain" description="T6SS Phospholipase effector Tle1-like catalytic" evidence="2">
    <location>
        <begin position="13"/>
        <end position="341"/>
    </location>
</feature>
<comment type="caution">
    <text evidence="3">The sequence shown here is derived from an EMBL/GenBank/DDBJ whole genome shotgun (WGS) entry which is preliminary data.</text>
</comment>
<protein>
    <recommendedName>
        <fullName evidence="2">T6SS Phospholipase effector Tle1-like catalytic domain-containing protein</fullName>
    </recommendedName>
</protein>
<evidence type="ECO:0000313" key="4">
    <source>
        <dbReference type="Proteomes" id="UP001194468"/>
    </source>
</evidence>
<reference evidence="3" key="1">
    <citation type="submission" date="2019-10" db="EMBL/GenBank/DDBJ databases">
        <authorList>
            <consortium name="DOE Joint Genome Institute"/>
            <person name="Kuo A."/>
            <person name="Miyauchi S."/>
            <person name="Kiss E."/>
            <person name="Drula E."/>
            <person name="Kohler A."/>
            <person name="Sanchez-Garcia M."/>
            <person name="Andreopoulos B."/>
            <person name="Barry K.W."/>
            <person name="Bonito G."/>
            <person name="Buee M."/>
            <person name="Carver A."/>
            <person name="Chen C."/>
            <person name="Cichocki N."/>
            <person name="Clum A."/>
            <person name="Culley D."/>
            <person name="Crous P.W."/>
            <person name="Fauchery L."/>
            <person name="Girlanda M."/>
            <person name="Hayes R."/>
            <person name="Keri Z."/>
            <person name="LaButti K."/>
            <person name="Lipzen A."/>
            <person name="Lombard V."/>
            <person name="Magnuson J."/>
            <person name="Maillard F."/>
            <person name="Morin E."/>
            <person name="Murat C."/>
            <person name="Nolan M."/>
            <person name="Ohm R."/>
            <person name="Pangilinan J."/>
            <person name="Pereira M."/>
            <person name="Perotto S."/>
            <person name="Peter M."/>
            <person name="Riley R."/>
            <person name="Sitrit Y."/>
            <person name="Stielow B."/>
            <person name="Szollosi G."/>
            <person name="Zifcakova L."/>
            <person name="Stursova M."/>
            <person name="Spatafora J.W."/>
            <person name="Tedersoo L."/>
            <person name="Vaario L.-M."/>
            <person name="Yamada A."/>
            <person name="Yan M."/>
            <person name="Wang P."/>
            <person name="Xu J."/>
            <person name="Bruns T."/>
            <person name="Baldrian P."/>
            <person name="Vilgalys R."/>
            <person name="Henrissat B."/>
            <person name="Grigoriev I.V."/>
            <person name="Hibbett D."/>
            <person name="Nagy L.G."/>
            <person name="Martin F.M."/>
        </authorList>
    </citation>
    <scope>NUCLEOTIDE SEQUENCE</scope>
    <source>
        <strain evidence="3">BED1</strain>
    </source>
</reference>
<dbReference type="AlphaFoldDB" id="A0AAD4BYC0"/>
<feature type="compositionally biased region" description="Low complexity" evidence="1">
    <location>
        <begin position="370"/>
        <end position="379"/>
    </location>
</feature>
<feature type="compositionally biased region" description="Polar residues" evidence="1">
    <location>
        <begin position="394"/>
        <end position="408"/>
    </location>
</feature>
<dbReference type="InterPro" id="IPR029058">
    <property type="entry name" value="AB_hydrolase_fold"/>
</dbReference>